<dbReference type="AlphaFoldDB" id="A0A9E7N9P3"/>
<reference evidence="5" key="1">
    <citation type="submission" date="2022-06" db="EMBL/GenBank/DDBJ databases">
        <title>Diverse halophilic archaea isolated from saline environments.</title>
        <authorList>
            <person name="Cui H.-L."/>
        </authorList>
    </citation>
    <scope>NUCLEOTIDE SEQUENCE</scope>
    <source>
        <strain evidence="5">WLHS1</strain>
    </source>
</reference>
<organism evidence="5 6">
    <name type="scientific">Natronosalvus rutilus</name>
    <dbReference type="NCBI Taxonomy" id="2953753"/>
    <lineage>
        <taxon>Archaea</taxon>
        <taxon>Methanobacteriati</taxon>
        <taxon>Methanobacteriota</taxon>
        <taxon>Stenosarchaea group</taxon>
        <taxon>Halobacteria</taxon>
        <taxon>Halobacteriales</taxon>
        <taxon>Natrialbaceae</taxon>
        <taxon>Natronosalvus</taxon>
    </lineage>
</organism>
<evidence type="ECO:0000313" key="5">
    <source>
        <dbReference type="EMBL" id="UTF52850.1"/>
    </source>
</evidence>
<dbReference type="InterPro" id="IPR023210">
    <property type="entry name" value="NADP_OxRdtase_dom"/>
</dbReference>
<dbReference type="GeneID" id="73291144"/>
<dbReference type="PROSITE" id="PS00798">
    <property type="entry name" value="ALDOKETO_REDUCTASE_1"/>
    <property type="match status" value="1"/>
</dbReference>
<evidence type="ECO:0000256" key="3">
    <source>
        <dbReference type="ARBA" id="ARBA00023002"/>
    </source>
</evidence>
<dbReference type="SUPFAM" id="SSF51430">
    <property type="entry name" value="NAD(P)-linked oxidoreductase"/>
    <property type="match status" value="1"/>
</dbReference>
<keyword evidence="2" id="KW-0521">NADP</keyword>
<dbReference type="Proteomes" id="UP001056855">
    <property type="component" value="Chromosome"/>
</dbReference>
<evidence type="ECO:0000259" key="4">
    <source>
        <dbReference type="Pfam" id="PF00248"/>
    </source>
</evidence>
<comment type="similarity">
    <text evidence="1">Belongs to the aldo/keto reductase family.</text>
</comment>
<dbReference type="KEGG" id="sawl:NGM29_13820"/>
<feature type="domain" description="NADP-dependent oxidoreductase" evidence="4">
    <location>
        <begin position="20"/>
        <end position="261"/>
    </location>
</feature>
<dbReference type="PANTHER" id="PTHR43827">
    <property type="entry name" value="2,5-DIKETO-D-GLUCONIC ACID REDUCTASE"/>
    <property type="match status" value="1"/>
</dbReference>
<sequence length="277" mass="29927">MSQLTIDSTVSAGGASIPALGFGTARITGEDCTQAVEWALEAGYRHLDTATMYDNESAVGDGLERADVPRDEVFVVTKIDPEDAAFDDALESAQGSCDRLGIETIDLLLLHAPSDEVPLEITLDAINHLQDEGVVDHIGVSNFSVPELEEAVDRSETPIVTNQVKYNPFNRQDALLEYCLEAGISLTAYSPLARGDVADDERLESIGERHGKSAAQVALRWLLQQPSVVAIPKASSRDHVEANADCFDFELSGEEMREVFEISGESPAFALEGDDES</sequence>
<evidence type="ECO:0000256" key="2">
    <source>
        <dbReference type="ARBA" id="ARBA00022857"/>
    </source>
</evidence>
<keyword evidence="6" id="KW-1185">Reference proteome</keyword>
<evidence type="ECO:0000313" key="6">
    <source>
        <dbReference type="Proteomes" id="UP001056855"/>
    </source>
</evidence>
<dbReference type="InterPro" id="IPR020471">
    <property type="entry name" value="AKR"/>
</dbReference>
<dbReference type="PANTHER" id="PTHR43827:SF3">
    <property type="entry name" value="NADP-DEPENDENT OXIDOREDUCTASE DOMAIN-CONTAINING PROTEIN"/>
    <property type="match status" value="1"/>
</dbReference>
<proteinExistence type="inferred from homology"/>
<gene>
    <name evidence="5" type="ORF">NGM29_13820</name>
</gene>
<dbReference type="PRINTS" id="PR00069">
    <property type="entry name" value="ALDKETRDTASE"/>
</dbReference>
<dbReference type="Pfam" id="PF00248">
    <property type="entry name" value="Aldo_ket_red"/>
    <property type="match status" value="1"/>
</dbReference>
<name>A0A9E7N9P3_9EURY</name>
<dbReference type="GO" id="GO:0016616">
    <property type="term" value="F:oxidoreductase activity, acting on the CH-OH group of donors, NAD or NADP as acceptor"/>
    <property type="evidence" value="ECO:0007669"/>
    <property type="project" value="UniProtKB-ARBA"/>
</dbReference>
<dbReference type="InterPro" id="IPR036812">
    <property type="entry name" value="NAD(P)_OxRdtase_dom_sf"/>
</dbReference>
<protein>
    <submittedName>
        <fullName evidence="5">Aldo/keto reductase</fullName>
    </submittedName>
</protein>
<dbReference type="RefSeq" id="WP_254156917.1">
    <property type="nucleotide sequence ID" value="NZ_CP100355.1"/>
</dbReference>
<dbReference type="InterPro" id="IPR018170">
    <property type="entry name" value="Aldo/ket_reductase_CS"/>
</dbReference>
<dbReference type="PIRSF" id="PIRSF000097">
    <property type="entry name" value="AKR"/>
    <property type="match status" value="1"/>
</dbReference>
<keyword evidence="3" id="KW-0560">Oxidoreductase</keyword>
<evidence type="ECO:0000256" key="1">
    <source>
        <dbReference type="ARBA" id="ARBA00007905"/>
    </source>
</evidence>
<accession>A0A9E7N9P3</accession>
<dbReference type="Gene3D" id="3.20.20.100">
    <property type="entry name" value="NADP-dependent oxidoreductase domain"/>
    <property type="match status" value="1"/>
</dbReference>
<dbReference type="EMBL" id="CP100355">
    <property type="protein sequence ID" value="UTF52850.1"/>
    <property type="molecule type" value="Genomic_DNA"/>
</dbReference>